<comment type="similarity">
    <text evidence="1">Belongs to the sulfotransferase 1 family.</text>
</comment>
<evidence type="ECO:0000256" key="2">
    <source>
        <dbReference type="ARBA" id="ARBA00022679"/>
    </source>
</evidence>
<protein>
    <submittedName>
        <fullName evidence="4">Luciferin sulfotransferase-like 1</fullName>
    </submittedName>
</protein>
<evidence type="ECO:0000259" key="3">
    <source>
        <dbReference type="Pfam" id="PF00685"/>
    </source>
</evidence>
<name>A0A8J5J829_HOMAM</name>
<dbReference type="GO" id="GO:0008146">
    <property type="term" value="F:sulfotransferase activity"/>
    <property type="evidence" value="ECO:0007669"/>
    <property type="project" value="InterPro"/>
</dbReference>
<evidence type="ECO:0000256" key="1">
    <source>
        <dbReference type="ARBA" id="ARBA00005771"/>
    </source>
</evidence>
<proteinExistence type="inferred from homology"/>
<dbReference type="PANTHER" id="PTHR11783">
    <property type="entry name" value="SULFOTRANSFERASE SULT"/>
    <property type="match status" value="1"/>
</dbReference>
<evidence type="ECO:0000313" key="5">
    <source>
        <dbReference type="Proteomes" id="UP000747542"/>
    </source>
</evidence>
<dbReference type="SUPFAM" id="SSF52540">
    <property type="entry name" value="P-loop containing nucleoside triphosphate hydrolases"/>
    <property type="match status" value="1"/>
</dbReference>
<dbReference type="Pfam" id="PF00685">
    <property type="entry name" value="Sulfotransfer_1"/>
    <property type="match status" value="1"/>
</dbReference>
<comment type="caution">
    <text evidence="4">The sequence shown here is derived from an EMBL/GenBank/DDBJ whole genome shotgun (WGS) entry which is preliminary data.</text>
</comment>
<reference evidence="4" key="1">
    <citation type="journal article" date="2021" name="Sci. Adv.">
        <title>The American lobster genome reveals insights on longevity, neural, and immune adaptations.</title>
        <authorList>
            <person name="Polinski J.M."/>
            <person name="Zimin A.V."/>
            <person name="Clark K.F."/>
            <person name="Kohn A.B."/>
            <person name="Sadowski N."/>
            <person name="Timp W."/>
            <person name="Ptitsyn A."/>
            <person name="Khanna P."/>
            <person name="Romanova D.Y."/>
            <person name="Williams P."/>
            <person name="Greenwood S.J."/>
            <person name="Moroz L.L."/>
            <person name="Walt D.R."/>
            <person name="Bodnar A.G."/>
        </authorList>
    </citation>
    <scope>NUCLEOTIDE SEQUENCE</scope>
    <source>
        <strain evidence="4">GMGI-L3</strain>
    </source>
</reference>
<dbReference type="InterPro" id="IPR000863">
    <property type="entry name" value="Sulfotransferase_dom"/>
</dbReference>
<gene>
    <name evidence="4" type="primary">Lst-L1</name>
    <name evidence="4" type="ORF">Hamer_G009504</name>
</gene>
<organism evidence="4 5">
    <name type="scientific">Homarus americanus</name>
    <name type="common">American lobster</name>
    <dbReference type="NCBI Taxonomy" id="6706"/>
    <lineage>
        <taxon>Eukaryota</taxon>
        <taxon>Metazoa</taxon>
        <taxon>Ecdysozoa</taxon>
        <taxon>Arthropoda</taxon>
        <taxon>Crustacea</taxon>
        <taxon>Multicrustacea</taxon>
        <taxon>Malacostraca</taxon>
        <taxon>Eumalacostraca</taxon>
        <taxon>Eucarida</taxon>
        <taxon>Decapoda</taxon>
        <taxon>Pleocyemata</taxon>
        <taxon>Astacidea</taxon>
        <taxon>Nephropoidea</taxon>
        <taxon>Nephropidae</taxon>
        <taxon>Homarus</taxon>
    </lineage>
</organism>
<accession>A0A8J5J829</accession>
<feature type="domain" description="Sulfotransferase" evidence="3">
    <location>
        <begin position="7"/>
        <end position="286"/>
    </location>
</feature>
<sequence>MKWRMGDVVVMTWPKCGTTWMQEIIWTMRNNPDLNNPLADMSITSRVPFIDMDMFMLAETLQNPNPDNPLLSDFLKVCPGANPADGVQLQLATVMPDPRTIKTHIPLSLLHPTILDNSKVVFVARNPRDVIVSLHHHYRIVKSLNFTGSMDNFVNYFVNDKLLYGPYWLHVQEAWAKRHHPNFHFIFYEDLKADIMTELNKLNKFLGLNLTKKQLCNVADYTSFNRMAARDKLLGPKTEDNPMFFKEIVRQDGGFFRKGTVCSWKEKLSPEMVNKIDQWTTKNLREIPFRYSL</sequence>
<dbReference type="InterPro" id="IPR027417">
    <property type="entry name" value="P-loop_NTPase"/>
</dbReference>
<dbReference type="EMBL" id="JAHLQT010046319">
    <property type="protein sequence ID" value="KAG7153810.1"/>
    <property type="molecule type" value="Genomic_DNA"/>
</dbReference>
<keyword evidence="5" id="KW-1185">Reference proteome</keyword>
<dbReference type="Gene3D" id="3.40.50.300">
    <property type="entry name" value="P-loop containing nucleotide triphosphate hydrolases"/>
    <property type="match status" value="1"/>
</dbReference>
<keyword evidence="2" id="KW-0808">Transferase</keyword>
<evidence type="ECO:0000313" key="4">
    <source>
        <dbReference type="EMBL" id="KAG7153810.1"/>
    </source>
</evidence>
<dbReference type="AlphaFoldDB" id="A0A8J5J829"/>
<dbReference type="Proteomes" id="UP000747542">
    <property type="component" value="Unassembled WGS sequence"/>
</dbReference>